<dbReference type="RefSeq" id="WP_171837642.1">
    <property type="nucleotide sequence ID" value="NZ_CP053711.1"/>
</dbReference>
<dbReference type="GO" id="GO:0003677">
    <property type="term" value="F:DNA binding"/>
    <property type="evidence" value="ECO:0007669"/>
    <property type="project" value="InterPro"/>
</dbReference>
<organism evidence="2 3">
    <name type="scientific">Lichenicola cladoniae</name>
    <dbReference type="NCBI Taxonomy" id="1484109"/>
    <lineage>
        <taxon>Bacteria</taxon>
        <taxon>Pseudomonadati</taxon>
        <taxon>Pseudomonadota</taxon>
        <taxon>Alphaproteobacteria</taxon>
        <taxon>Acetobacterales</taxon>
        <taxon>Acetobacteraceae</taxon>
        <taxon>Lichenicola</taxon>
    </lineage>
</organism>
<dbReference type="InterPro" id="IPR001387">
    <property type="entry name" value="Cro/C1-type_HTH"/>
</dbReference>
<protein>
    <submittedName>
        <fullName evidence="2">Helix-turn-helix transcriptional regulator</fullName>
    </submittedName>
</protein>
<name>A0A6M8HZH9_9PROT</name>
<dbReference type="PROSITE" id="PS50943">
    <property type="entry name" value="HTH_CROC1"/>
    <property type="match status" value="1"/>
</dbReference>
<dbReference type="InterPro" id="IPR010982">
    <property type="entry name" value="Lambda_DNA-bd_dom_sf"/>
</dbReference>
<geneLocation type="plasmid" evidence="2 3">
    <name>unnamed4</name>
</geneLocation>
<keyword evidence="2" id="KW-0614">Plasmid</keyword>
<dbReference type="Pfam" id="PF01381">
    <property type="entry name" value="HTH_3"/>
    <property type="match status" value="1"/>
</dbReference>
<proteinExistence type="predicted"/>
<dbReference type="Proteomes" id="UP000500767">
    <property type="component" value="Plasmid unnamed4"/>
</dbReference>
<sequence length="90" mass="9446">MNASLSGRKPAVIPAQVRAARALVGWSRIRLSEACGVPVRTLDRLEKGEGAPQQRTILAICIALEAAGVEFTNGDAPGVRLTRQNPAAGQ</sequence>
<dbReference type="KEGG" id="lck:HN018_26910"/>
<dbReference type="Gene3D" id="1.10.260.40">
    <property type="entry name" value="lambda repressor-like DNA-binding domains"/>
    <property type="match status" value="1"/>
</dbReference>
<dbReference type="AlphaFoldDB" id="A0A6M8HZH9"/>
<dbReference type="CDD" id="cd00093">
    <property type="entry name" value="HTH_XRE"/>
    <property type="match status" value="1"/>
</dbReference>
<keyword evidence="3" id="KW-1185">Reference proteome</keyword>
<dbReference type="SMART" id="SM00530">
    <property type="entry name" value="HTH_XRE"/>
    <property type="match status" value="1"/>
</dbReference>
<evidence type="ECO:0000313" key="2">
    <source>
        <dbReference type="EMBL" id="QKE93760.1"/>
    </source>
</evidence>
<dbReference type="EMBL" id="CP053711">
    <property type="protein sequence ID" value="QKE93760.1"/>
    <property type="molecule type" value="Genomic_DNA"/>
</dbReference>
<evidence type="ECO:0000259" key="1">
    <source>
        <dbReference type="PROSITE" id="PS50943"/>
    </source>
</evidence>
<accession>A0A6M8HZH9</accession>
<reference evidence="2 3" key="1">
    <citation type="journal article" date="2014" name="World J. Microbiol. Biotechnol.">
        <title>Biodiversity and physiological characteristics of Antarctic and Arctic lichens-associated bacteria.</title>
        <authorList>
            <person name="Lee Y.M."/>
            <person name="Kim E.H."/>
            <person name="Lee H.K."/>
            <person name="Hong S.G."/>
        </authorList>
    </citation>
    <scope>NUCLEOTIDE SEQUENCE [LARGE SCALE GENOMIC DNA]</scope>
    <source>
        <strain evidence="2 3">PAMC 26569</strain>
        <plasmid evidence="2">unnamed4</plasmid>
    </source>
</reference>
<dbReference type="SUPFAM" id="SSF47413">
    <property type="entry name" value="lambda repressor-like DNA-binding domains"/>
    <property type="match status" value="1"/>
</dbReference>
<evidence type="ECO:0000313" key="3">
    <source>
        <dbReference type="Proteomes" id="UP000500767"/>
    </source>
</evidence>
<gene>
    <name evidence="2" type="ORF">HN018_26910</name>
</gene>
<feature type="domain" description="HTH cro/C1-type" evidence="1">
    <location>
        <begin position="17"/>
        <end position="71"/>
    </location>
</feature>